<sequence length="218" mass="23381">MEARMRMHAFVGMLAALTFLAAAPASAEKKPDDDTITLGAGARVGGYGFREVTEEGTLTWDDCRMDGVGLFGTADFGKYLFAELSLDYYHAIGEVIASGMDRQSATVLGAAGLRLYPDFIISPYIQAGVGPEWTKISMETATETKLLAAAFVGVGGELDLWGLKLGSNIRVFTMGEPVHGPGPGGHHHQPTLALDGSRAIETEYEVAGQAQFFVRREF</sequence>
<evidence type="ECO:0000313" key="5">
    <source>
        <dbReference type="Proteomes" id="UP000315995"/>
    </source>
</evidence>
<evidence type="ECO:0000256" key="1">
    <source>
        <dbReference type="ARBA" id="ARBA00022729"/>
    </source>
</evidence>
<feature type="domain" description="Outer membrane protein beta-barrel" evidence="3">
    <location>
        <begin position="14"/>
        <end position="155"/>
    </location>
</feature>
<protein>
    <recommendedName>
        <fullName evidence="3">Outer membrane protein beta-barrel domain-containing protein</fullName>
    </recommendedName>
</protein>
<dbReference type="SUPFAM" id="SSF56925">
    <property type="entry name" value="OMPA-like"/>
    <property type="match status" value="1"/>
</dbReference>
<evidence type="ECO:0000313" key="4">
    <source>
        <dbReference type="EMBL" id="QDG49599.1"/>
    </source>
</evidence>
<organism evidence="4 5">
    <name type="scientific">Persicimonas caeni</name>
    <dbReference type="NCBI Taxonomy" id="2292766"/>
    <lineage>
        <taxon>Bacteria</taxon>
        <taxon>Deltaproteobacteria</taxon>
        <taxon>Bradymonadales</taxon>
        <taxon>Bradymonadaceae</taxon>
        <taxon>Persicimonas</taxon>
    </lineage>
</organism>
<gene>
    <name evidence="4" type="ORF">FIV42_02240</name>
</gene>
<dbReference type="Proteomes" id="UP000315995">
    <property type="component" value="Chromosome"/>
</dbReference>
<dbReference type="InterPro" id="IPR027385">
    <property type="entry name" value="Beta-barrel_OMP"/>
</dbReference>
<keyword evidence="1 2" id="KW-0732">Signal</keyword>
<dbReference type="InterPro" id="IPR011250">
    <property type="entry name" value="OMP/PagP_B-barrel"/>
</dbReference>
<dbReference type="AlphaFoldDB" id="A0A4Y6PN00"/>
<evidence type="ECO:0000256" key="2">
    <source>
        <dbReference type="SAM" id="SignalP"/>
    </source>
</evidence>
<dbReference type="OrthoDB" id="9995230at2"/>
<reference evidence="4 5" key="1">
    <citation type="submission" date="2019-06" db="EMBL/GenBank/DDBJ databases">
        <title>Persicimonas caeni gen. nov., sp. nov., a predatory bacterium isolated from solar saltern.</title>
        <authorList>
            <person name="Wang S."/>
        </authorList>
    </citation>
    <scope>NUCLEOTIDE SEQUENCE [LARGE SCALE GENOMIC DNA]</scope>
    <source>
        <strain evidence="4 5">YN101</strain>
    </source>
</reference>
<accession>A0A5B8XYX1</accession>
<dbReference type="EMBL" id="CP041186">
    <property type="protein sequence ID" value="QDG49599.1"/>
    <property type="molecule type" value="Genomic_DNA"/>
</dbReference>
<name>A0A4Y6PN00_PERCE</name>
<keyword evidence="5" id="KW-1185">Reference proteome</keyword>
<feature type="chain" id="PRO_5030106091" description="Outer membrane protein beta-barrel domain-containing protein" evidence="2">
    <location>
        <begin position="28"/>
        <end position="218"/>
    </location>
</feature>
<accession>A0A4Y6PN00</accession>
<feature type="signal peptide" evidence="2">
    <location>
        <begin position="1"/>
        <end position="27"/>
    </location>
</feature>
<proteinExistence type="predicted"/>
<dbReference type="Pfam" id="PF13505">
    <property type="entry name" value="OMP_b-brl"/>
    <property type="match status" value="1"/>
</dbReference>
<evidence type="ECO:0000259" key="3">
    <source>
        <dbReference type="Pfam" id="PF13505"/>
    </source>
</evidence>